<dbReference type="GO" id="GO:0005829">
    <property type="term" value="C:cytosol"/>
    <property type="evidence" value="ECO:0007669"/>
    <property type="project" value="TreeGrafter"/>
</dbReference>
<evidence type="ECO:0000259" key="1">
    <source>
        <dbReference type="Pfam" id="PF02538"/>
    </source>
</evidence>
<organism evidence="2 3">
    <name type="scientific">Bordetella bronchiseptica 253</name>
    <dbReference type="NCBI Taxonomy" id="568707"/>
    <lineage>
        <taxon>Bacteria</taxon>
        <taxon>Pseudomonadati</taxon>
        <taxon>Pseudomonadota</taxon>
        <taxon>Betaproteobacteria</taxon>
        <taxon>Burkholderiales</taxon>
        <taxon>Alcaligenaceae</taxon>
        <taxon>Bordetella</taxon>
    </lineage>
</organism>
<dbReference type="GeneID" id="93204954"/>
<dbReference type="Pfam" id="PF02538">
    <property type="entry name" value="Hydantoinase_B"/>
    <property type="match status" value="1"/>
</dbReference>
<dbReference type="PANTHER" id="PTHR11365">
    <property type="entry name" value="5-OXOPROLINASE RELATED"/>
    <property type="match status" value="1"/>
</dbReference>
<protein>
    <submittedName>
        <fullName evidence="2">Putative hydantoinase B</fullName>
    </submittedName>
</protein>
<name>A0A0C6PEU5_BORBO</name>
<dbReference type="InterPro" id="IPR045079">
    <property type="entry name" value="Oxoprolinase-like"/>
</dbReference>
<dbReference type="AlphaFoldDB" id="A0A0C6PEU5"/>
<dbReference type="OrthoDB" id="8612863at2"/>
<dbReference type="KEGG" id="bbh:BN112_4792"/>
<evidence type="ECO:0000313" key="3">
    <source>
        <dbReference type="Proteomes" id="UP000007564"/>
    </source>
</evidence>
<dbReference type="Proteomes" id="UP000007564">
    <property type="component" value="Chromosome"/>
</dbReference>
<proteinExistence type="predicted"/>
<evidence type="ECO:0000313" key="2">
    <source>
        <dbReference type="EMBL" id="CCJ56706.1"/>
    </source>
</evidence>
<dbReference type="RefSeq" id="WP_010928929.1">
    <property type="nucleotide sequence ID" value="NC_019382.1"/>
</dbReference>
<dbReference type="PANTHER" id="PTHR11365:SF23">
    <property type="entry name" value="HYPOTHETICAL 5-OXOPROLINASE (EUROFUNG)-RELATED"/>
    <property type="match status" value="1"/>
</dbReference>
<feature type="domain" description="Hydantoinase B/oxoprolinase" evidence="1">
    <location>
        <begin position="18"/>
        <end position="527"/>
    </location>
</feature>
<dbReference type="InterPro" id="IPR003692">
    <property type="entry name" value="Hydantoinase_B"/>
</dbReference>
<sequence length="553" mass="59115">MSIMKTADRPHAMNRRQDAIFLEVFWARVRSIADEAAKLIVRTSFSTLSTEANDFTVVVTDSAGRCLTENSGSIPAFIGTLPATVQAVIAKYPHHTLRPGDVFITNDPWIGTGHLNDVCLVKPVFHLGKVVAFAATAGHVPDIGGRFRSVNAHELFEEGLQIPVIRLLDQGAPNEAILDMIRTNVRTPDQTAGDIWSQASAVELVARRLGEVLVEYALPGVDDIAEALFERGDRALRKAISALPDGQYRYAMQTDGFEQRLDLAVTVRIEGDAITCDFTGTSPQQPRAINCPLGYTTAMAVYAIKCLLVPDIPNSDGMLRAIRVEAPEHSLLNPARPAAVGGRASTGHYLPVLIFGAMHAVLPERVMAGAGSPLWSANISGTGADGLPMATVLFFNGGMGATCGKDGAAVMSWPSNISPTPVEVAERDIPLFFRYKRLRVDSGGPGQWRGGLGEEVCMVSRHDRPLSVVFLAERTREPAPGLGGGQAGVPGAVWINGVAVDVRERHLLNPGDELVMRTPGGGGFGPPGQRDPALADHDYRLGYSAAPGTARQS</sequence>
<dbReference type="SMR" id="A0A0C6PEU5"/>
<reference evidence="2 3" key="1">
    <citation type="journal article" date="2012" name="BMC Genomics">
        <title>Comparative genomics of the classical Bordetella subspecies: the evolution and exchange of virulence-associated diversity amongst closely related pathogens.</title>
        <authorList>
            <person name="Park J."/>
            <person name="Zhang Y."/>
            <person name="Buboltz A.M."/>
            <person name="Zhang X."/>
            <person name="Schuster S.C."/>
            <person name="Ahuja U."/>
            <person name="Liu M."/>
            <person name="Miller J.F."/>
            <person name="Sebaihia M."/>
            <person name="Bentley S.D."/>
            <person name="Parkhill J."/>
            <person name="Harvill E.T."/>
        </authorList>
    </citation>
    <scope>NUCLEOTIDE SEQUENCE [LARGE SCALE GENOMIC DNA]</scope>
    <source>
        <strain evidence="2 3">253</strain>
    </source>
</reference>
<dbReference type="EMBL" id="HE965806">
    <property type="protein sequence ID" value="CCJ56706.1"/>
    <property type="molecule type" value="Genomic_DNA"/>
</dbReference>
<gene>
    <name evidence="2" type="ORF">BN112_4792</name>
</gene>
<dbReference type="GO" id="GO:0006749">
    <property type="term" value="P:glutathione metabolic process"/>
    <property type="evidence" value="ECO:0007669"/>
    <property type="project" value="TreeGrafter"/>
</dbReference>
<dbReference type="GO" id="GO:0017168">
    <property type="term" value="F:5-oxoprolinase (ATP-hydrolyzing) activity"/>
    <property type="evidence" value="ECO:0007669"/>
    <property type="project" value="TreeGrafter"/>
</dbReference>
<dbReference type="HOGENOM" id="CLU_020413_1_1_4"/>
<accession>A0A0C6PEU5</accession>